<dbReference type="GO" id="GO:0008237">
    <property type="term" value="F:metallopeptidase activity"/>
    <property type="evidence" value="ECO:0007669"/>
    <property type="project" value="InterPro"/>
</dbReference>
<organism evidence="1 2">
    <name type="scientific">Candidatus Giovannonibacteria bacterium RIFCSPHIGHO2_02_43_13</name>
    <dbReference type="NCBI Taxonomy" id="1798330"/>
    <lineage>
        <taxon>Bacteria</taxon>
        <taxon>Candidatus Giovannoniibacteriota</taxon>
    </lineage>
</organism>
<sequence>MFIKTHRKVIIGASVLATVGLALVTGATHSWGGYHWARTANPFTLKLGDNVSGAWDSYLGTSSADWSESAVLDTTIVAGGTDPRRCKPTLGRVEVCNSKYGKNGWLGIAGIYVKGGHITQGYVKVNDTYFNTAKYNTPAWRNLVLCQEVGHTLGLDHQDEDFYNSPLGTCMDYSLDPTLNQHPNQHDYDMLETIYAHLDSMTTIKASAISGKHADVDPSDPKEWGKELRKSKDGKASLFERDLGKGHKLFTFVFWAK</sequence>
<reference evidence="1 2" key="1">
    <citation type="journal article" date="2016" name="Nat. Commun.">
        <title>Thousands of microbial genomes shed light on interconnected biogeochemical processes in an aquifer system.</title>
        <authorList>
            <person name="Anantharaman K."/>
            <person name="Brown C.T."/>
            <person name="Hug L.A."/>
            <person name="Sharon I."/>
            <person name="Castelle C.J."/>
            <person name="Probst A.J."/>
            <person name="Thomas B.C."/>
            <person name="Singh A."/>
            <person name="Wilkins M.J."/>
            <person name="Karaoz U."/>
            <person name="Brodie E.L."/>
            <person name="Williams K.H."/>
            <person name="Hubbard S.S."/>
            <person name="Banfield J.F."/>
        </authorList>
    </citation>
    <scope>NUCLEOTIDE SEQUENCE [LARGE SCALE GENOMIC DNA]</scope>
</reference>
<evidence type="ECO:0000313" key="1">
    <source>
        <dbReference type="EMBL" id="OGF79335.1"/>
    </source>
</evidence>
<dbReference type="InterPro" id="IPR024079">
    <property type="entry name" value="MetalloPept_cat_dom_sf"/>
</dbReference>
<evidence type="ECO:0000313" key="2">
    <source>
        <dbReference type="Proteomes" id="UP000178425"/>
    </source>
</evidence>
<evidence type="ECO:0008006" key="3">
    <source>
        <dbReference type="Google" id="ProtNLM"/>
    </source>
</evidence>
<dbReference type="AlphaFoldDB" id="A0A1F5WUK8"/>
<accession>A0A1F5WUK8</accession>
<comment type="caution">
    <text evidence="1">The sequence shown here is derived from an EMBL/GenBank/DDBJ whole genome shotgun (WGS) entry which is preliminary data.</text>
</comment>
<gene>
    <name evidence="1" type="ORF">A2W54_01220</name>
</gene>
<dbReference type="Proteomes" id="UP000178425">
    <property type="component" value="Unassembled WGS sequence"/>
</dbReference>
<proteinExistence type="predicted"/>
<dbReference type="Gene3D" id="3.40.390.10">
    <property type="entry name" value="Collagenase (Catalytic Domain)"/>
    <property type="match status" value="1"/>
</dbReference>
<name>A0A1F5WUK8_9BACT</name>
<protein>
    <recommendedName>
        <fullName evidence="3">Peptidase M10 metallopeptidase domain-containing protein</fullName>
    </recommendedName>
</protein>
<dbReference type="EMBL" id="MFHI01000006">
    <property type="protein sequence ID" value="OGF79335.1"/>
    <property type="molecule type" value="Genomic_DNA"/>
</dbReference>
<dbReference type="SUPFAM" id="SSF55486">
    <property type="entry name" value="Metalloproteases ('zincins'), catalytic domain"/>
    <property type="match status" value="1"/>
</dbReference>